<dbReference type="AlphaFoldDB" id="A0A176VS73"/>
<dbReference type="Proteomes" id="UP000077202">
    <property type="component" value="Unassembled WGS sequence"/>
</dbReference>
<protein>
    <submittedName>
        <fullName evidence="2">Uncharacterized protein</fullName>
    </submittedName>
</protein>
<evidence type="ECO:0000256" key="1">
    <source>
        <dbReference type="SAM" id="MobiDB-lite"/>
    </source>
</evidence>
<organism evidence="2 3">
    <name type="scientific">Marchantia polymorpha subsp. ruderalis</name>
    <dbReference type="NCBI Taxonomy" id="1480154"/>
    <lineage>
        <taxon>Eukaryota</taxon>
        <taxon>Viridiplantae</taxon>
        <taxon>Streptophyta</taxon>
        <taxon>Embryophyta</taxon>
        <taxon>Marchantiophyta</taxon>
        <taxon>Marchantiopsida</taxon>
        <taxon>Marchantiidae</taxon>
        <taxon>Marchantiales</taxon>
        <taxon>Marchantiaceae</taxon>
        <taxon>Marchantia</taxon>
    </lineage>
</organism>
<dbReference type="EMBL" id="LVLJ01002791">
    <property type="protein sequence ID" value="OAE23714.1"/>
    <property type="molecule type" value="Genomic_DNA"/>
</dbReference>
<keyword evidence="3" id="KW-1185">Reference proteome</keyword>
<reference evidence="2" key="1">
    <citation type="submission" date="2016-03" db="EMBL/GenBank/DDBJ databases">
        <title>Mechanisms controlling the formation of the plant cell surface in tip-growing cells are functionally conserved among land plants.</title>
        <authorList>
            <person name="Honkanen S."/>
            <person name="Jones V.A."/>
            <person name="Morieri G."/>
            <person name="Champion C."/>
            <person name="Hetherington A.J."/>
            <person name="Kelly S."/>
            <person name="Saint-Marcoux D."/>
            <person name="Proust H."/>
            <person name="Prescott H."/>
            <person name="Dolan L."/>
        </authorList>
    </citation>
    <scope>NUCLEOTIDE SEQUENCE [LARGE SCALE GENOMIC DNA]</scope>
    <source>
        <tissue evidence="2">Whole gametophyte</tissue>
    </source>
</reference>
<proteinExistence type="predicted"/>
<accession>A0A176VS73</accession>
<name>A0A176VS73_MARPO</name>
<feature type="region of interest" description="Disordered" evidence="1">
    <location>
        <begin position="77"/>
        <end position="106"/>
    </location>
</feature>
<gene>
    <name evidence="2" type="ORF">AXG93_2253s1250</name>
</gene>
<evidence type="ECO:0000313" key="2">
    <source>
        <dbReference type="EMBL" id="OAE23714.1"/>
    </source>
</evidence>
<comment type="caution">
    <text evidence="2">The sequence shown here is derived from an EMBL/GenBank/DDBJ whole genome shotgun (WGS) entry which is preliminary data.</text>
</comment>
<sequence>MLALMEEANPDQLVGKLIRMRGTRFGGLAFQPSKGLLPSGSNGKEHEDEAICLRAADSWPPEGMGLDGDLTLQKSDFKENDSYLRPRSQSPARCRRELRPEAGSTPCRREKREVLSRGQVPNRRFGISLRFLDIVLLDPGDCWWRRLFWLRNS</sequence>
<evidence type="ECO:0000313" key="3">
    <source>
        <dbReference type="Proteomes" id="UP000077202"/>
    </source>
</evidence>